<dbReference type="InterPro" id="IPR023696">
    <property type="entry name" value="Ureohydrolase_dom_sf"/>
</dbReference>
<name>A0ABV8AHX2_9FLAO</name>
<dbReference type="SUPFAM" id="SSF52768">
    <property type="entry name" value="Arginase/deacetylase"/>
    <property type="match status" value="1"/>
</dbReference>
<organism evidence="5 6">
    <name type="scientific">Winogradskyella maritima</name>
    <dbReference type="NCBI Taxonomy" id="1517766"/>
    <lineage>
        <taxon>Bacteria</taxon>
        <taxon>Pseudomonadati</taxon>
        <taxon>Bacteroidota</taxon>
        <taxon>Flavobacteriia</taxon>
        <taxon>Flavobacteriales</taxon>
        <taxon>Flavobacteriaceae</taxon>
        <taxon>Winogradskyella</taxon>
    </lineage>
</organism>
<dbReference type="PANTHER" id="PTHR43782">
    <property type="entry name" value="ARGINASE"/>
    <property type="match status" value="1"/>
</dbReference>
<keyword evidence="3" id="KW-0464">Manganese</keyword>
<dbReference type="PRINTS" id="PR00116">
    <property type="entry name" value="ARGINASE"/>
</dbReference>
<protein>
    <submittedName>
        <fullName evidence="5">Arginase family protein</fullName>
        <ecNumber evidence="5">3.5.3.-</ecNumber>
    </submittedName>
</protein>
<evidence type="ECO:0000256" key="2">
    <source>
        <dbReference type="ARBA" id="ARBA00022801"/>
    </source>
</evidence>
<evidence type="ECO:0000256" key="4">
    <source>
        <dbReference type="PROSITE-ProRule" id="PRU00742"/>
    </source>
</evidence>
<evidence type="ECO:0000256" key="1">
    <source>
        <dbReference type="ARBA" id="ARBA00022723"/>
    </source>
</evidence>
<keyword evidence="6" id="KW-1185">Reference proteome</keyword>
<dbReference type="PROSITE" id="PS51409">
    <property type="entry name" value="ARGINASE_2"/>
    <property type="match status" value="1"/>
</dbReference>
<dbReference type="PANTHER" id="PTHR43782:SF3">
    <property type="entry name" value="ARGINASE"/>
    <property type="match status" value="1"/>
</dbReference>
<dbReference type="Pfam" id="PF00491">
    <property type="entry name" value="Arginase"/>
    <property type="match status" value="1"/>
</dbReference>
<dbReference type="RefSeq" id="WP_386099479.1">
    <property type="nucleotide sequence ID" value="NZ_JBHSAT010000004.1"/>
</dbReference>
<keyword evidence="2 5" id="KW-0378">Hydrolase</keyword>
<keyword evidence="1" id="KW-0479">Metal-binding</keyword>
<reference evidence="6" key="1">
    <citation type="journal article" date="2019" name="Int. J. Syst. Evol. Microbiol.">
        <title>The Global Catalogue of Microorganisms (GCM) 10K type strain sequencing project: providing services to taxonomists for standard genome sequencing and annotation.</title>
        <authorList>
            <consortium name="The Broad Institute Genomics Platform"/>
            <consortium name="The Broad Institute Genome Sequencing Center for Infectious Disease"/>
            <person name="Wu L."/>
            <person name="Ma J."/>
        </authorList>
    </citation>
    <scope>NUCLEOTIDE SEQUENCE [LARGE SCALE GENOMIC DNA]</scope>
    <source>
        <strain evidence="6">CECT 8979</strain>
    </source>
</reference>
<evidence type="ECO:0000313" key="5">
    <source>
        <dbReference type="EMBL" id="MFC3877354.1"/>
    </source>
</evidence>
<evidence type="ECO:0000256" key="3">
    <source>
        <dbReference type="ARBA" id="ARBA00023211"/>
    </source>
</evidence>
<dbReference type="EMBL" id="JBHSAT010000004">
    <property type="protein sequence ID" value="MFC3877354.1"/>
    <property type="molecule type" value="Genomic_DNA"/>
</dbReference>
<dbReference type="Gene3D" id="3.40.800.10">
    <property type="entry name" value="Ureohydrolase domain"/>
    <property type="match status" value="1"/>
</dbReference>
<gene>
    <name evidence="5" type="ORF">ACFOSX_08940</name>
</gene>
<dbReference type="EC" id="3.5.3.-" evidence="5"/>
<evidence type="ECO:0000313" key="6">
    <source>
        <dbReference type="Proteomes" id="UP001595812"/>
    </source>
</evidence>
<comment type="caution">
    <text evidence="5">The sequence shown here is derived from an EMBL/GenBank/DDBJ whole genome shotgun (WGS) entry which is preliminary data.</text>
</comment>
<dbReference type="InterPro" id="IPR006035">
    <property type="entry name" value="Ureohydrolase"/>
</dbReference>
<comment type="similarity">
    <text evidence="4">Belongs to the arginase family.</text>
</comment>
<dbReference type="GO" id="GO:0016787">
    <property type="term" value="F:hydrolase activity"/>
    <property type="evidence" value="ECO:0007669"/>
    <property type="project" value="UniProtKB-KW"/>
</dbReference>
<accession>A0ABV8AHX2</accession>
<proteinExistence type="inferred from homology"/>
<dbReference type="Proteomes" id="UP001595812">
    <property type="component" value="Unassembled WGS sequence"/>
</dbReference>
<sequence>MIFYVPQWQGSGTGKSILDGAEMIKSTIGGTIVGIPLSESPIDKVTNINGFTAIYEQLSQFKTALKNAQPETVKTIGGDCGLEIVPVSYLASKYKNLGVIWFDAHADINSPSESPSHNFHGMPLRTLLGESDSKLEELLFSKLKPRQIHYIGLRDIDETEQARIAKDHIYAPLTTNINHLIETMDKKGIENIYIHFDVDCLDPKSYSKTYYCVNNGLTIAQAESYLKALKNNFNVVGTSILESVATNDIELVPIKTILELLFDE</sequence>
<dbReference type="CDD" id="cd09999">
    <property type="entry name" value="Arginase-like_1"/>
    <property type="match status" value="1"/>
</dbReference>